<comment type="caution">
    <text evidence="2">The sequence shown here is derived from an EMBL/GenBank/DDBJ whole genome shotgun (WGS) entry which is preliminary data.</text>
</comment>
<gene>
    <name evidence="2" type="ORF">ABID19_000103</name>
</gene>
<keyword evidence="1" id="KW-0812">Transmembrane</keyword>
<feature type="transmembrane region" description="Helical" evidence="1">
    <location>
        <begin position="48"/>
        <end position="69"/>
    </location>
</feature>
<accession>A0ABV2GFU1</accession>
<proteinExistence type="predicted"/>
<keyword evidence="3" id="KW-1185">Reference proteome</keyword>
<protein>
    <recommendedName>
        <fullName evidence="4">DUF2798 domain-containing protein</fullName>
    </recommendedName>
</protein>
<organism evidence="2 3">
    <name type="scientific">Mesorhizobium robiniae</name>
    <dbReference type="NCBI Taxonomy" id="559315"/>
    <lineage>
        <taxon>Bacteria</taxon>
        <taxon>Pseudomonadati</taxon>
        <taxon>Pseudomonadota</taxon>
        <taxon>Alphaproteobacteria</taxon>
        <taxon>Hyphomicrobiales</taxon>
        <taxon>Phyllobacteriaceae</taxon>
        <taxon>Mesorhizobium</taxon>
    </lineage>
</organism>
<dbReference type="Proteomes" id="UP001549204">
    <property type="component" value="Unassembled WGS sequence"/>
</dbReference>
<keyword evidence="1" id="KW-0472">Membrane</keyword>
<dbReference type="Pfam" id="PF11391">
    <property type="entry name" value="DUF2798"/>
    <property type="match status" value="1"/>
</dbReference>
<dbReference type="InterPro" id="IPR021529">
    <property type="entry name" value="DUF2798"/>
</dbReference>
<keyword evidence="1" id="KW-1133">Transmembrane helix</keyword>
<evidence type="ECO:0000313" key="2">
    <source>
        <dbReference type="EMBL" id="MET3577088.1"/>
    </source>
</evidence>
<reference evidence="2 3" key="1">
    <citation type="submission" date="2024-06" db="EMBL/GenBank/DDBJ databases">
        <title>Genomic Encyclopedia of Type Strains, Phase IV (KMG-IV): sequencing the most valuable type-strain genomes for metagenomic binning, comparative biology and taxonomic classification.</title>
        <authorList>
            <person name="Goeker M."/>
        </authorList>
    </citation>
    <scope>NUCLEOTIDE SEQUENCE [LARGE SCALE GENOMIC DNA]</scope>
    <source>
        <strain evidence="2 3">DSM 100022</strain>
    </source>
</reference>
<sequence>MTLKTGRRKLPARYAAIVSPLVLSLLMTFIVSFISTLKSLGPQPDLPATWLTAWALSWLVAFPTLLLVLPAVRRIVGWLCEPATS</sequence>
<feature type="transmembrane region" description="Helical" evidence="1">
    <location>
        <begin position="12"/>
        <end position="36"/>
    </location>
</feature>
<evidence type="ECO:0000313" key="3">
    <source>
        <dbReference type="Proteomes" id="UP001549204"/>
    </source>
</evidence>
<evidence type="ECO:0008006" key="4">
    <source>
        <dbReference type="Google" id="ProtNLM"/>
    </source>
</evidence>
<dbReference type="RefSeq" id="WP_354487148.1">
    <property type="nucleotide sequence ID" value="NZ_JBEPMC010000001.1"/>
</dbReference>
<name>A0ABV2GFU1_9HYPH</name>
<evidence type="ECO:0000256" key="1">
    <source>
        <dbReference type="SAM" id="Phobius"/>
    </source>
</evidence>
<dbReference type="EMBL" id="JBEPMC010000001">
    <property type="protein sequence ID" value="MET3577088.1"/>
    <property type="molecule type" value="Genomic_DNA"/>
</dbReference>